<proteinExistence type="predicted"/>
<name>A0A146MCK7_LYGHE</name>
<organism evidence="2">
    <name type="scientific">Lygus hesperus</name>
    <name type="common">Western plant bug</name>
    <dbReference type="NCBI Taxonomy" id="30085"/>
    <lineage>
        <taxon>Eukaryota</taxon>
        <taxon>Metazoa</taxon>
        <taxon>Ecdysozoa</taxon>
        <taxon>Arthropoda</taxon>
        <taxon>Hexapoda</taxon>
        <taxon>Insecta</taxon>
        <taxon>Pterygota</taxon>
        <taxon>Neoptera</taxon>
        <taxon>Paraneoptera</taxon>
        <taxon>Hemiptera</taxon>
        <taxon>Heteroptera</taxon>
        <taxon>Panheteroptera</taxon>
        <taxon>Cimicomorpha</taxon>
        <taxon>Miridae</taxon>
        <taxon>Mirini</taxon>
        <taxon>Lygus</taxon>
    </lineage>
</organism>
<evidence type="ECO:0000313" key="2">
    <source>
        <dbReference type="EMBL" id="JAQ16772.1"/>
    </source>
</evidence>
<feature type="non-terminal residue" evidence="2">
    <location>
        <position position="1"/>
    </location>
</feature>
<reference evidence="2" key="1">
    <citation type="journal article" date="2016" name="Gigascience">
        <title>De novo construction of an expanded transcriptome assembly for the western tarnished plant bug, Lygus hesperus.</title>
        <authorList>
            <person name="Tassone E.E."/>
            <person name="Geib S.M."/>
            <person name="Hall B."/>
            <person name="Fabrick J.A."/>
            <person name="Brent C.S."/>
            <person name="Hull J.J."/>
        </authorList>
    </citation>
    <scope>NUCLEOTIDE SEQUENCE</scope>
</reference>
<sequence length="139" mass="15417">VVNVSDDLKSVGEAIDDTLTRLDEFSGLVDVISCHVNPETSVDILSRKEELFALFQRVRKLEFAVAQVRQTVDAFDHLVDTAETELNATTEGKIKNFLKPLFKKKSSVPTTPTETIAPIFSSPPIFSTKDMFCNTPPES</sequence>
<gene>
    <name evidence="1" type="ORF">g.82146</name>
    <name evidence="2" type="ORF">g.82147</name>
</gene>
<dbReference type="AlphaFoldDB" id="A0A146MCK7"/>
<evidence type="ECO:0000313" key="1">
    <source>
        <dbReference type="EMBL" id="JAQ10468.1"/>
    </source>
</evidence>
<protein>
    <submittedName>
        <fullName evidence="2">Uncharacterized protein</fullName>
    </submittedName>
</protein>
<dbReference type="EMBL" id="GDHC01001857">
    <property type="protein sequence ID" value="JAQ16772.1"/>
    <property type="molecule type" value="Transcribed_RNA"/>
</dbReference>
<dbReference type="EMBL" id="GDHC01008161">
    <property type="protein sequence ID" value="JAQ10468.1"/>
    <property type="molecule type" value="Transcribed_RNA"/>
</dbReference>
<accession>A0A146MCK7</accession>